<dbReference type="GO" id="GO:0000978">
    <property type="term" value="F:RNA polymerase II cis-regulatory region sequence-specific DNA binding"/>
    <property type="evidence" value="ECO:0007669"/>
    <property type="project" value="TreeGrafter"/>
</dbReference>
<dbReference type="GO" id="GO:0000981">
    <property type="term" value="F:DNA-binding transcription factor activity, RNA polymerase II-specific"/>
    <property type="evidence" value="ECO:0007669"/>
    <property type="project" value="TreeGrafter"/>
</dbReference>
<dbReference type="PROSITE" id="PS50090">
    <property type="entry name" value="MYB_LIKE"/>
    <property type="match status" value="2"/>
</dbReference>
<feature type="compositionally biased region" description="Polar residues" evidence="1">
    <location>
        <begin position="268"/>
        <end position="289"/>
    </location>
</feature>
<evidence type="ECO:0000259" key="2">
    <source>
        <dbReference type="PROSITE" id="PS50090"/>
    </source>
</evidence>
<feature type="domain" description="HTH myb-type" evidence="3">
    <location>
        <begin position="78"/>
        <end position="128"/>
    </location>
</feature>
<reference evidence="5" key="1">
    <citation type="submission" date="2016-02" db="EMBL/GenBank/DDBJ databases">
        <title>Comparative genomics of biotechnologically important yeasts.</title>
        <authorList>
            <consortium name="DOE Joint Genome Institute"/>
            <person name="Riley R."/>
            <person name="Haridas S."/>
            <person name="Wolfe K.H."/>
            <person name="Lopes M.R."/>
            <person name="Hittinger C.T."/>
            <person name="Goker M."/>
            <person name="Salamov A."/>
            <person name="Wisecaver J."/>
            <person name="Long T.M."/>
            <person name="Aerts A.L."/>
            <person name="Barry K."/>
            <person name="Choi C."/>
            <person name="Clum A."/>
            <person name="Coughlan A.Y."/>
            <person name="Deshpande S."/>
            <person name="Douglass A.P."/>
            <person name="Hanson S.J."/>
            <person name="Klenk H.-P."/>
            <person name="Labutti K."/>
            <person name="Lapidus A."/>
            <person name="Lindquist E."/>
            <person name="Lipzen A."/>
            <person name="Meier-Kolthoff J.P."/>
            <person name="Ohm R.A."/>
            <person name="Otillar R.P."/>
            <person name="Pangilinan J."/>
            <person name="Peng Y."/>
            <person name="Rokas A."/>
            <person name="Rosa C.A."/>
            <person name="Scheuner C."/>
            <person name="Sibirny A.A."/>
            <person name="Slot J.C."/>
            <person name="Stielow J.B."/>
            <person name="Sun H."/>
            <person name="Kurtzman C.P."/>
            <person name="Blackwell M."/>
            <person name="Jeffries T.W."/>
            <person name="Grigoriev I.V."/>
        </authorList>
    </citation>
    <scope>NUCLEOTIDE SEQUENCE [LARGE SCALE GENOMIC DNA]</scope>
    <source>
        <strain evidence="5">NRRL Y-17796</strain>
    </source>
</reference>
<evidence type="ECO:0000256" key="1">
    <source>
        <dbReference type="SAM" id="MobiDB-lite"/>
    </source>
</evidence>
<evidence type="ECO:0000313" key="4">
    <source>
        <dbReference type="EMBL" id="ODV90673.1"/>
    </source>
</evidence>
<dbReference type="InterPro" id="IPR009057">
    <property type="entry name" value="Homeodomain-like_sf"/>
</dbReference>
<dbReference type="Pfam" id="PF13921">
    <property type="entry name" value="Myb_DNA-bind_6"/>
    <property type="match status" value="1"/>
</dbReference>
<feature type="region of interest" description="Disordered" evidence="1">
    <location>
        <begin position="1"/>
        <end position="79"/>
    </location>
</feature>
<feature type="domain" description="HTH myb-type" evidence="3">
    <location>
        <begin position="129"/>
        <end position="180"/>
    </location>
</feature>
<feature type="domain" description="Myb-like" evidence="2">
    <location>
        <begin position="73"/>
        <end position="124"/>
    </location>
</feature>
<organism evidence="4 5">
    <name type="scientific">Tortispora caseinolytica NRRL Y-17796</name>
    <dbReference type="NCBI Taxonomy" id="767744"/>
    <lineage>
        <taxon>Eukaryota</taxon>
        <taxon>Fungi</taxon>
        <taxon>Dikarya</taxon>
        <taxon>Ascomycota</taxon>
        <taxon>Saccharomycotina</taxon>
        <taxon>Trigonopsidomycetes</taxon>
        <taxon>Trigonopsidales</taxon>
        <taxon>Trigonopsidaceae</taxon>
        <taxon>Tortispora</taxon>
    </lineage>
</organism>
<proteinExistence type="predicted"/>
<feature type="compositionally biased region" description="Basic and acidic residues" evidence="1">
    <location>
        <begin position="448"/>
        <end position="465"/>
    </location>
</feature>
<dbReference type="SUPFAM" id="SSF46689">
    <property type="entry name" value="Homeodomain-like"/>
    <property type="match status" value="1"/>
</dbReference>
<dbReference type="PANTHER" id="PTHR45614:SF25">
    <property type="entry name" value="MYB PROTEIN"/>
    <property type="match status" value="1"/>
</dbReference>
<dbReference type="InterPro" id="IPR017930">
    <property type="entry name" value="Myb_dom"/>
</dbReference>
<dbReference type="SMART" id="SM00717">
    <property type="entry name" value="SANT"/>
    <property type="match status" value="2"/>
</dbReference>
<dbReference type="Gene3D" id="1.10.10.60">
    <property type="entry name" value="Homeodomain-like"/>
    <property type="match status" value="2"/>
</dbReference>
<feature type="region of interest" description="Disordered" evidence="1">
    <location>
        <begin position="247"/>
        <end position="330"/>
    </location>
</feature>
<evidence type="ECO:0000313" key="5">
    <source>
        <dbReference type="Proteomes" id="UP000095023"/>
    </source>
</evidence>
<dbReference type="EMBL" id="KV453842">
    <property type="protein sequence ID" value="ODV90673.1"/>
    <property type="molecule type" value="Genomic_DNA"/>
</dbReference>
<dbReference type="PROSITE" id="PS51294">
    <property type="entry name" value="HTH_MYB"/>
    <property type="match status" value="2"/>
</dbReference>
<feature type="compositionally biased region" description="Low complexity" evidence="1">
    <location>
        <begin position="290"/>
        <end position="301"/>
    </location>
</feature>
<dbReference type="Proteomes" id="UP000095023">
    <property type="component" value="Unassembled WGS sequence"/>
</dbReference>
<feature type="domain" description="Myb-like" evidence="2">
    <location>
        <begin position="125"/>
        <end position="176"/>
    </location>
</feature>
<feature type="compositionally biased region" description="Basic and acidic residues" evidence="1">
    <location>
        <begin position="425"/>
        <end position="437"/>
    </location>
</feature>
<dbReference type="GO" id="GO:0045944">
    <property type="term" value="P:positive regulation of transcription by RNA polymerase II"/>
    <property type="evidence" value="ECO:0007669"/>
    <property type="project" value="TreeGrafter"/>
</dbReference>
<feature type="compositionally biased region" description="Low complexity" evidence="1">
    <location>
        <begin position="395"/>
        <end position="415"/>
    </location>
</feature>
<protein>
    <submittedName>
        <fullName evidence="4">Uncharacterized protein</fullName>
    </submittedName>
</protein>
<feature type="region of interest" description="Disordered" evidence="1">
    <location>
        <begin position="392"/>
        <end position="507"/>
    </location>
</feature>
<feature type="compositionally biased region" description="Low complexity" evidence="1">
    <location>
        <begin position="47"/>
        <end position="66"/>
    </location>
</feature>
<dbReference type="InterPro" id="IPR050560">
    <property type="entry name" value="MYB_TF"/>
</dbReference>
<dbReference type="GO" id="GO:0000278">
    <property type="term" value="P:mitotic cell cycle"/>
    <property type="evidence" value="ECO:0007669"/>
    <property type="project" value="TreeGrafter"/>
</dbReference>
<dbReference type="InterPro" id="IPR001005">
    <property type="entry name" value="SANT/Myb"/>
</dbReference>
<feature type="compositionally biased region" description="Basic and acidic residues" evidence="1">
    <location>
        <begin position="473"/>
        <end position="486"/>
    </location>
</feature>
<dbReference type="AlphaFoldDB" id="A0A1E4TG48"/>
<evidence type="ECO:0000259" key="3">
    <source>
        <dbReference type="PROSITE" id="PS51294"/>
    </source>
</evidence>
<dbReference type="CDD" id="cd00167">
    <property type="entry name" value="SANT"/>
    <property type="match status" value="2"/>
</dbReference>
<feature type="compositionally biased region" description="Polar residues" evidence="1">
    <location>
        <begin position="27"/>
        <end position="46"/>
    </location>
</feature>
<dbReference type="GO" id="GO:0005634">
    <property type="term" value="C:nucleus"/>
    <property type="evidence" value="ECO:0007669"/>
    <property type="project" value="TreeGrafter"/>
</dbReference>
<dbReference type="OrthoDB" id="2143914at2759"/>
<gene>
    <name evidence="4" type="ORF">CANCADRAFT_2403</name>
</gene>
<sequence length="507" mass="54935">MTISENQPNSADYSAGHVPPAQVAPVATQSDSASSSNKTQDENLQQSSMPAIASSSSSMTSLPMTSDLGSPVESHTYRRPWTHQEDQLLIEYIERNGPRQWVKASQLLKTRSPKQCRERYNQNLKPSLNRTPITKQEGQIIEELVNKVGRRWALITRHLGTGRSENSIKSWWNSGVNRRRRAFREANALNYMNGQQPMYDPESGILQPTNHMQNVHMPSNLNSRFPMQLIPTAPGQTPQYIPAAMPLMQPVHTPNNGRNAEEGRPDSANENTNTSPQQGANSSHTMPNLGNNSNASQNSGVNGNGGGGSNFMPQFVGQPGNPHQSGYPFPPEGYQWASPYPGMIPAGYVLAGGQHMVPGSTMVGQPGFNGLVMIPQGYNGYGATGAGMPSMPVGAPQIAQQQQQAQPMAQAQPSAEGSEPSKSPDSAKEYADARETPVDSDDGQTKGTEVDQSLKNEENDEEKSYDLSNGDVDEPHQKKPQNDAKMGRKTRHGGPGGTKMNISSLLA</sequence>
<keyword evidence="5" id="KW-1185">Reference proteome</keyword>
<feature type="compositionally biased region" description="Polar residues" evidence="1">
    <location>
        <begin position="1"/>
        <end position="12"/>
    </location>
</feature>
<accession>A0A1E4TG48</accession>
<dbReference type="PANTHER" id="PTHR45614">
    <property type="entry name" value="MYB PROTEIN-RELATED"/>
    <property type="match status" value="1"/>
</dbReference>
<name>A0A1E4TG48_9ASCO</name>